<sequence>MEIAIIFILTLLNGFFAISEISIISVRKSRVEEKAQQGSKNARALLQLIQEPEDFLSAVQVGITLIGIISGAYGGAALTDDMQGLLSQVSFLAPYADWLALVLVIGSITYFSIVIGELIPKTLALGNAEKIAFLVAPIIKTFTSLTLPLVKILSVSTNLVIRLFGIKDSSEDKMSEDELRQLIKTAGKQGVIRRDETELHQNIFQYANQKAKNLMTHRLDTEWIDLNATLETIQEKIKQSAHTKFPICENDFNNVVGILATKDFYENLMVQHKPLLEIIKQPIYVADTMFARDVLTLFKKQKQYLGIVVDEFGATIGIITLHDILESIVGDIPDVDETDEADIVPRDEKSYLVNGAIPISDLNKALKQALIPAAAADYTTLAGFIIYQLTRLPNTGEKLAFNGYEMEIVDMDGKRIDKVILTKLEVPEDEILYSDTMI</sequence>
<dbReference type="Gene3D" id="3.30.465.10">
    <property type="match status" value="1"/>
</dbReference>
<dbReference type="AlphaFoldDB" id="A0A7G7GAN6"/>
<dbReference type="InterPro" id="IPR046342">
    <property type="entry name" value="CBS_dom_sf"/>
</dbReference>
<dbReference type="PANTHER" id="PTHR43099">
    <property type="entry name" value="UPF0053 PROTEIN YRKA"/>
    <property type="match status" value="1"/>
</dbReference>
<keyword evidence="5 9" id="KW-1133">Transmembrane helix</keyword>
<keyword evidence="6 8" id="KW-0129">CBS domain</keyword>
<evidence type="ECO:0000259" key="11">
    <source>
        <dbReference type="PROSITE" id="PS51371"/>
    </source>
</evidence>
<organism evidence="13 14">
    <name type="scientific">Adhaeribacter swui</name>
    <dbReference type="NCBI Taxonomy" id="2086471"/>
    <lineage>
        <taxon>Bacteria</taxon>
        <taxon>Pseudomonadati</taxon>
        <taxon>Bacteroidota</taxon>
        <taxon>Cytophagia</taxon>
        <taxon>Cytophagales</taxon>
        <taxon>Hymenobacteraceae</taxon>
        <taxon>Adhaeribacter</taxon>
    </lineage>
</organism>
<feature type="domain" description="CBS" evidence="11">
    <location>
        <begin position="278"/>
        <end position="335"/>
    </location>
</feature>
<dbReference type="SMART" id="SM00116">
    <property type="entry name" value="CBS"/>
    <property type="match status" value="2"/>
</dbReference>
<evidence type="ECO:0000256" key="7">
    <source>
        <dbReference type="ARBA" id="ARBA00023136"/>
    </source>
</evidence>
<feature type="domain" description="CNNM transmembrane" evidence="12">
    <location>
        <begin position="1"/>
        <end position="196"/>
    </location>
</feature>
<dbReference type="PROSITE" id="PS51846">
    <property type="entry name" value="CNNM"/>
    <property type="match status" value="1"/>
</dbReference>
<dbReference type="SUPFAM" id="SSF56176">
    <property type="entry name" value="FAD-binding/transporter-associated domain-like"/>
    <property type="match status" value="1"/>
</dbReference>
<dbReference type="PROSITE" id="PS51371">
    <property type="entry name" value="CBS"/>
    <property type="match status" value="2"/>
</dbReference>
<reference evidence="13 14" key="1">
    <citation type="journal article" date="2018" name="Int. J. Syst. Evol. Microbiol.">
        <title>Adhaeribacter swui sp. nov., isolated from wet mud.</title>
        <authorList>
            <person name="Kim D.U."/>
            <person name="Kim K.W."/>
            <person name="Kang M.S."/>
            <person name="Kim J.Y."/>
            <person name="Jang J.H."/>
            <person name="Kim M.K."/>
        </authorList>
    </citation>
    <scope>NUCLEOTIDE SEQUENCE [LARGE SCALE GENOMIC DNA]</scope>
    <source>
        <strain evidence="13 14">KCTC 52873</strain>
    </source>
</reference>
<dbReference type="InterPro" id="IPR005170">
    <property type="entry name" value="Transptr-assoc_dom"/>
</dbReference>
<dbReference type="InterPro" id="IPR051676">
    <property type="entry name" value="UPF0053_domain"/>
</dbReference>
<evidence type="ECO:0000256" key="3">
    <source>
        <dbReference type="ARBA" id="ARBA00022692"/>
    </source>
</evidence>
<keyword evidence="7 9" id="KW-0472">Membrane</keyword>
<evidence type="ECO:0000256" key="2">
    <source>
        <dbReference type="ARBA" id="ARBA00022475"/>
    </source>
</evidence>
<dbReference type="SUPFAM" id="SSF54631">
    <property type="entry name" value="CBS-domain pair"/>
    <property type="match status" value="1"/>
</dbReference>
<feature type="transmembrane region" description="Helical" evidence="10">
    <location>
        <begin position="98"/>
        <end position="119"/>
    </location>
</feature>
<feature type="transmembrane region" description="Helical" evidence="10">
    <location>
        <begin position="55"/>
        <end position="78"/>
    </location>
</feature>
<evidence type="ECO:0000259" key="12">
    <source>
        <dbReference type="PROSITE" id="PS51846"/>
    </source>
</evidence>
<dbReference type="InterPro" id="IPR036318">
    <property type="entry name" value="FAD-bd_PCMH-like_sf"/>
</dbReference>
<keyword evidence="4" id="KW-0677">Repeat</keyword>
<keyword evidence="2" id="KW-1003">Cell membrane</keyword>
<dbReference type="Gene3D" id="3.10.580.10">
    <property type="entry name" value="CBS-domain"/>
    <property type="match status" value="1"/>
</dbReference>
<dbReference type="InterPro" id="IPR002550">
    <property type="entry name" value="CNNM"/>
</dbReference>
<dbReference type="Pfam" id="PF03471">
    <property type="entry name" value="CorC_HlyC"/>
    <property type="match status" value="1"/>
</dbReference>
<evidence type="ECO:0000256" key="4">
    <source>
        <dbReference type="ARBA" id="ARBA00022737"/>
    </source>
</evidence>
<evidence type="ECO:0000313" key="13">
    <source>
        <dbReference type="EMBL" id="QNF34220.1"/>
    </source>
</evidence>
<evidence type="ECO:0000256" key="6">
    <source>
        <dbReference type="ARBA" id="ARBA00023122"/>
    </source>
</evidence>
<evidence type="ECO:0000313" key="14">
    <source>
        <dbReference type="Proteomes" id="UP000515237"/>
    </source>
</evidence>
<dbReference type="EMBL" id="CP055156">
    <property type="protein sequence ID" value="QNF34220.1"/>
    <property type="molecule type" value="Genomic_DNA"/>
</dbReference>
<name>A0A7G7GAN6_9BACT</name>
<dbReference type="InterPro" id="IPR044751">
    <property type="entry name" value="Ion_transp-like_CBS"/>
</dbReference>
<keyword evidence="14" id="KW-1185">Reference proteome</keyword>
<evidence type="ECO:0000256" key="1">
    <source>
        <dbReference type="ARBA" id="ARBA00004651"/>
    </source>
</evidence>
<dbReference type="RefSeq" id="WP_185270701.1">
    <property type="nucleotide sequence ID" value="NZ_CP055156.1"/>
</dbReference>
<dbReference type="InterPro" id="IPR016169">
    <property type="entry name" value="FAD-bd_PCMH_sub2"/>
</dbReference>
<feature type="transmembrane region" description="Helical" evidence="10">
    <location>
        <begin position="6"/>
        <end position="26"/>
    </location>
</feature>
<dbReference type="Pfam" id="PF00571">
    <property type="entry name" value="CBS"/>
    <property type="match status" value="2"/>
</dbReference>
<evidence type="ECO:0000256" key="5">
    <source>
        <dbReference type="ARBA" id="ARBA00022989"/>
    </source>
</evidence>
<dbReference type="GO" id="GO:0050660">
    <property type="term" value="F:flavin adenine dinucleotide binding"/>
    <property type="evidence" value="ECO:0007669"/>
    <property type="project" value="InterPro"/>
</dbReference>
<keyword evidence="3 9" id="KW-0812">Transmembrane</keyword>
<comment type="subcellular location">
    <subcellularLocation>
        <location evidence="1">Cell membrane</location>
        <topology evidence="1">Multi-pass membrane protein</topology>
    </subcellularLocation>
</comment>
<evidence type="ECO:0000256" key="10">
    <source>
        <dbReference type="SAM" id="Phobius"/>
    </source>
</evidence>
<dbReference type="GO" id="GO:0005886">
    <property type="term" value="C:plasma membrane"/>
    <property type="evidence" value="ECO:0007669"/>
    <property type="project" value="UniProtKB-SubCell"/>
</dbReference>
<feature type="transmembrane region" description="Helical" evidence="10">
    <location>
        <begin position="131"/>
        <end position="150"/>
    </location>
</feature>
<proteinExistence type="predicted"/>
<evidence type="ECO:0000256" key="9">
    <source>
        <dbReference type="PROSITE-ProRule" id="PRU01193"/>
    </source>
</evidence>
<accession>A0A7G7GAN6</accession>
<dbReference type="Pfam" id="PF01595">
    <property type="entry name" value="CNNM"/>
    <property type="match status" value="1"/>
</dbReference>
<protein>
    <submittedName>
        <fullName evidence="13">HlyC/CorC family transporter</fullName>
    </submittedName>
</protein>
<dbReference type="Proteomes" id="UP000515237">
    <property type="component" value="Chromosome"/>
</dbReference>
<dbReference type="KEGG" id="aswu:HUW51_16380"/>
<dbReference type="PANTHER" id="PTHR43099:SF2">
    <property type="entry name" value="UPF0053 PROTEIN YRKA"/>
    <property type="match status" value="1"/>
</dbReference>
<evidence type="ECO:0000256" key="8">
    <source>
        <dbReference type="PROSITE-ProRule" id="PRU00703"/>
    </source>
</evidence>
<gene>
    <name evidence="13" type="ORF">HUW51_16380</name>
</gene>
<dbReference type="CDD" id="cd04590">
    <property type="entry name" value="CBS_pair_CorC_HlyC_assoc"/>
    <property type="match status" value="1"/>
</dbReference>
<dbReference type="SMART" id="SM01091">
    <property type="entry name" value="CorC_HlyC"/>
    <property type="match status" value="1"/>
</dbReference>
<dbReference type="InterPro" id="IPR000644">
    <property type="entry name" value="CBS_dom"/>
</dbReference>
<feature type="domain" description="CBS" evidence="11">
    <location>
        <begin position="215"/>
        <end position="275"/>
    </location>
</feature>